<dbReference type="Pfam" id="PF13186">
    <property type="entry name" value="SPASM"/>
    <property type="match status" value="1"/>
</dbReference>
<dbReference type="SUPFAM" id="SSF102114">
    <property type="entry name" value="Radical SAM enzymes"/>
    <property type="match status" value="1"/>
</dbReference>
<dbReference type="Proteomes" id="UP000229612">
    <property type="component" value="Unassembled WGS sequence"/>
</dbReference>
<organism evidence="2 3">
    <name type="scientific">Candidatus Kaiserbacteria bacterium CG10_big_fil_rev_8_21_14_0_10_44_10</name>
    <dbReference type="NCBI Taxonomy" id="1974606"/>
    <lineage>
        <taxon>Bacteria</taxon>
        <taxon>Candidatus Kaiseribacteriota</taxon>
    </lineage>
</organism>
<dbReference type="Gene3D" id="3.20.20.70">
    <property type="entry name" value="Aldolase class I"/>
    <property type="match status" value="1"/>
</dbReference>
<accession>A0A2H0UIU6</accession>
<dbReference type="InterPro" id="IPR050377">
    <property type="entry name" value="Radical_SAM_PqqE_MftC-like"/>
</dbReference>
<dbReference type="NCBIfam" id="TIGR04085">
    <property type="entry name" value="rSAM_more_4Fe4S"/>
    <property type="match status" value="1"/>
</dbReference>
<proteinExistence type="predicted"/>
<name>A0A2H0UIU6_9BACT</name>
<dbReference type="InterPro" id="IPR058240">
    <property type="entry name" value="rSAM_sf"/>
</dbReference>
<dbReference type="PANTHER" id="PTHR11228">
    <property type="entry name" value="RADICAL SAM DOMAIN PROTEIN"/>
    <property type="match status" value="1"/>
</dbReference>
<dbReference type="InterPro" id="IPR023885">
    <property type="entry name" value="4Fe4S-binding_SPASM_dom"/>
</dbReference>
<dbReference type="EMBL" id="PFBG01000032">
    <property type="protein sequence ID" value="PIR85725.1"/>
    <property type="molecule type" value="Genomic_DNA"/>
</dbReference>
<gene>
    <name evidence="2" type="ORF">COU14_02860</name>
</gene>
<dbReference type="InterPro" id="IPR013785">
    <property type="entry name" value="Aldolase_TIM"/>
</dbReference>
<feature type="domain" description="4Fe4S-binding SPASM" evidence="1">
    <location>
        <begin position="114"/>
        <end position="176"/>
    </location>
</feature>
<dbReference type="PANTHER" id="PTHR11228:SF7">
    <property type="entry name" value="PQQA PEPTIDE CYCLASE"/>
    <property type="match status" value="1"/>
</dbReference>
<comment type="caution">
    <text evidence="2">The sequence shown here is derived from an EMBL/GenBank/DDBJ whole genome shotgun (WGS) entry which is preliminary data.</text>
</comment>
<evidence type="ECO:0000313" key="2">
    <source>
        <dbReference type="EMBL" id="PIR85725.1"/>
    </source>
</evidence>
<sequence>MGILDTKYVSYTAIGIARDYGIDRTIIMCGMNWNLSDKHIDALIDLARQQETLIRINFMKPTEPEHMEMVPDVETFYRVSHRLFSKCKVIEMGEPLGSAMSGEASRGCPCGTKSFRIHSITPDGRMPVSPCVYAHKYKVGNLLTDELSDIIASPEFETFRRRRESPETIAECRGCEFLEQCRGGCGSRSYLWSAYGEDPKPIEDAKDPYCLRDFGSPGQCAQTTKTKQDAVLVHRDYLCTLIVDPAL</sequence>
<dbReference type="AlphaFoldDB" id="A0A2H0UIU6"/>
<reference evidence="3" key="1">
    <citation type="submission" date="2017-09" db="EMBL/GenBank/DDBJ databases">
        <title>Depth-based differentiation of microbial function through sediment-hosted aquifers and enrichment of novel symbionts in the deep terrestrial subsurface.</title>
        <authorList>
            <person name="Probst A.J."/>
            <person name="Ladd B."/>
            <person name="Jarett J.K."/>
            <person name="Geller-Mcgrath D.E."/>
            <person name="Sieber C.M.K."/>
            <person name="Emerson J.B."/>
            <person name="Anantharaman K."/>
            <person name="Thomas B.C."/>
            <person name="Malmstrom R."/>
            <person name="Stieglmeier M."/>
            <person name="Klingl A."/>
            <person name="Woyke T."/>
            <person name="Ryan C.M."/>
            <person name="Banfield J.F."/>
        </authorList>
    </citation>
    <scope>NUCLEOTIDE SEQUENCE [LARGE SCALE GENOMIC DNA]</scope>
</reference>
<evidence type="ECO:0000313" key="3">
    <source>
        <dbReference type="Proteomes" id="UP000229612"/>
    </source>
</evidence>
<evidence type="ECO:0000259" key="1">
    <source>
        <dbReference type="Pfam" id="PF13186"/>
    </source>
</evidence>
<protein>
    <recommendedName>
        <fullName evidence="1">4Fe4S-binding SPASM domain-containing protein</fullName>
    </recommendedName>
</protein>